<dbReference type="InterPro" id="IPR053913">
    <property type="entry name" value="NADAR-DarT1"/>
</dbReference>
<proteinExistence type="predicted"/>
<evidence type="ECO:0000313" key="2">
    <source>
        <dbReference type="Proteomes" id="UP000070260"/>
    </source>
</evidence>
<reference evidence="1 2" key="1">
    <citation type="journal article" date="2016" name="PLoS ONE">
        <title>Plasmid Characterization and Chromosome Analysis of Two netF+ Clostridium perfringens Isolates Associated with Foal and Canine Necrotizing Enteritis.</title>
        <authorList>
            <person name="Mehdizadeh Gohari I."/>
            <person name="Kropinski A.M."/>
            <person name="Weese S.J."/>
            <person name="Parreira V.R."/>
            <person name="Whitehead A.E."/>
            <person name="Boerlin P."/>
            <person name="Prescott J.F."/>
        </authorList>
    </citation>
    <scope>NUCLEOTIDE SEQUENCE [LARGE SCALE GENOMIC DNA]</scope>
    <source>
        <strain evidence="1 2">JP838</strain>
        <plasmid evidence="2">Plasmid pJFP838A</plasmid>
    </source>
</reference>
<name>A0A140GS33_CLOPF</name>
<keyword evidence="1" id="KW-0614">Plasmid</keyword>
<geneLocation type="plasmid" evidence="1 2">
    <name>pJFP838A</name>
</geneLocation>
<dbReference type="OrthoDB" id="8018999at2"/>
<dbReference type="PATRIC" id="fig|1502.177.peg.3637"/>
<sequence length="238" mass="27777">MEYVLKDVLCEDCKSKYIVLGKDGFVDSVYCMGCFKPIIVPCEKYNEFVKDHCEPLQEYEVKSKTLECSSKGDKRFSALYAKVKVNGVLNSIENHYQNSKVFKNNKGEFITYNDWKKGKGKKPIAFLIEGYLLPLNYGTMFYNLLWYKYLKCNKELEKILEQYDYYSDLFRVKGAYVCQADVINEYMNYSNGNKYEPSKRGIALYNKCEALIKVLKGNVKSDKRIMVNNKEVVNFTNL</sequence>
<dbReference type="RefSeq" id="WP_061429919.1">
    <property type="nucleotide sequence ID" value="NZ_CATNZX010000001.1"/>
</dbReference>
<organism evidence="1 2">
    <name type="scientific">Clostridium perfringens</name>
    <dbReference type="NCBI Taxonomy" id="1502"/>
    <lineage>
        <taxon>Bacteria</taxon>
        <taxon>Bacillati</taxon>
        <taxon>Bacillota</taxon>
        <taxon>Clostridia</taxon>
        <taxon>Eubacteriales</taxon>
        <taxon>Clostridiaceae</taxon>
        <taxon>Clostridium</taxon>
    </lineage>
</organism>
<accession>A0A140GS33</accession>
<dbReference type="AlphaFoldDB" id="A0A140GS33"/>
<dbReference type="EMBL" id="CP013615">
    <property type="protein sequence ID" value="AMN31342.1"/>
    <property type="molecule type" value="Genomic_DNA"/>
</dbReference>
<evidence type="ECO:0000313" key="1">
    <source>
        <dbReference type="EMBL" id="AMN31342.1"/>
    </source>
</evidence>
<gene>
    <name evidence="1" type="ORF">JFP838_pA0426</name>
</gene>
<protein>
    <submittedName>
        <fullName evidence="1">Uncharacterized protein</fullName>
    </submittedName>
</protein>
<dbReference type="Proteomes" id="UP000070260">
    <property type="component" value="Plasmid pJFP838A"/>
</dbReference>
<dbReference type="Pfam" id="PF22397">
    <property type="entry name" value="NADAR-DarT1"/>
    <property type="match status" value="1"/>
</dbReference>